<evidence type="ECO:0000313" key="2">
    <source>
        <dbReference type="EMBL" id="MFL0194776.1"/>
    </source>
</evidence>
<accession>A0ABW8SHG4</accession>
<sequence length="69" mass="7608">MQTENASNDDEKTKQAKIKQLQTQLQQIEAQIQQKQSQKTSETSSVDTGKSEKMKAASPNSDNIIDALA</sequence>
<dbReference type="Pfam" id="PF14282">
    <property type="entry name" value="FlxA"/>
    <property type="match status" value="1"/>
</dbReference>
<feature type="compositionally biased region" description="Low complexity" evidence="1">
    <location>
        <begin position="18"/>
        <end position="45"/>
    </location>
</feature>
<feature type="region of interest" description="Disordered" evidence="1">
    <location>
        <begin position="1"/>
        <end position="69"/>
    </location>
</feature>
<evidence type="ECO:0000256" key="1">
    <source>
        <dbReference type="SAM" id="MobiDB-lite"/>
    </source>
</evidence>
<gene>
    <name evidence="2" type="ORF">ACJDU8_04195</name>
</gene>
<dbReference type="InterPro" id="IPR025577">
    <property type="entry name" value="FlxA"/>
</dbReference>
<reference evidence="2 3" key="1">
    <citation type="submission" date="2024-11" db="EMBL/GenBank/DDBJ databases">
        <authorList>
            <person name="Heng Y.C."/>
            <person name="Lim A.C.H."/>
            <person name="Lee J.K.Y."/>
            <person name="Kittelmann S."/>
        </authorList>
    </citation>
    <scope>NUCLEOTIDE SEQUENCE [LARGE SCALE GENOMIC DNA]</scope>
    <source>
        <strain evidence="2 3">WILCCON 0269</strain>
    </source>
</reference>
<organism evidence="2 3">
    <name type="scientific">Candidatus Clostridium eludens</name>
    <dbReference type="NCBI Taxonomy" id="3381663"/>
    <lineage>
        <taxon>Bacteria</taxon>
        <taxon>Bacillati</taxon>
        <taxon>Bacillota</taxon>
        <taxon>Clostridia</taxon>
        <taxon>Eubacteriales</taxon>
        <taxon>Clostridiaceae</taxon>
        <taxon>Clostridium</taxon>
    </lineage>
</organism>
<proteinExistence type="predicted"/>
<keyword evidence="3" id="KW-1185">Reference proteome</keyword>
<name>A0ABW8SHG4_9CLOT</name>
<dbReference type="EMBL" id="JBJHZX010000004">
    <property type="protein sequence ID" value="MFL0194776.1"/>
    <property type="molecule type" value="Genomic_DNA"/>
</dbReference>
<protein>
    <submittedName>
        <fullName evidence="2">FlxA-like family protein</fullName>
    </submittedName>
</protein>
<evidence type="ECO:0000313" key="3">
    <source>
        <dbReference type="Proteomes" id="UP001623660"/>
    </source>
</evidence>
<dbReference type="RefSeq" id="WP_406790933.1">
    <property type="nucleotide sequence ID" value="NZ_JBJHZX010000004.1"/>
</dbReference>
<comment type="caution">
    <text evidence="2">The sequence shown here is derived from an EMBL/GenBank/DDBJ whole genome shotgun (WGS) entry which is preliminary data.</text>
</comment>
<dbReference type="Proteomes" id="UP001623660">
    <property type="component" value="Unassembled WGS sequence"/>
</dbReference>